<dbReference type="EMBL" id="JARSFG010000011">
    <property type="protein sequence ID" value="MEC1178490.1"/>
    <property type="molecule type" value="Genomic_DNA"/>
</dbReference>
<dbReference type="CDD" id="cd00077">
    <property type="entry name" value="HDc"/>
    <property type="match status" value="1"/>
</dbReference>
<evidence type="ECO:0000313" key="3">
    <source>
        <dbReference type="Proteomes" id="UP001344888"/>
    </source>
</evidence>
<comment type="caution">
    <text evidence="2">The sequence shown here is derived from an EMBL/GenBank/DDBJ whole genome shotgun (WGS) entry which is preliminary data.</text>
</comment>
<dbReference type="Gene3D" id="1.10.3210.10">
    <property type="entry name" value="Hypothetical protein af1432"/>
    <property type="match status" value="1"/>
</dbReference>
<evidence type="ECO:0000313" key="2">
    <source>
        <dbReference type="EMBL" id="MEC1178490.1"/>
    </source>
</evidence>
<dbReference type="InterPro" id="IPR003607">
    <property type="entry name" value="HD/PDEase_dom"/>
</dbReference>
<gene>
    <name evidence="2" type="ORF">P9B03_08350</name>
</gene>
<organism evidence="2 3">
    <name type="scientific">Metasolibacillus meyeri</name>
    <dbReference type="NCBI Taxonomy" id="1071052"/>
    <lineage>
        <taxon>Bacteria</taxon>
        <taxon>Bacillati</taxon>
        <taxon>Bacillota</taxon>
        <taxon>Bacilli</taxon>
        <taxon>Bacillales</taxon>
        <taxon>Caryophanaceae</taxon>
        <taxon>Metasolibacillus</taxon>
    </lineage>
</organism>
<name>A0AAW9NRC0_9BACL</name>
<reference evidence="2 3" key="1">
    <citation type="submission" date="2023-03" db="EMBL/GenBank/DDBJ databases">
        <title>Bacillus Genome Sequencing.</title>
        <authorList>
            <person name="Dunlap C."/>
        </authorList>
    </citation>
    <scope>NUCLEOTIDE SEQUENCE [LARGE SCALE GENOMIC DNA]</scope>
    <source>
        <strain evidence="2 3">B-59205</strain>
    </source>
</reference>
<dbReference type="Pfam" id="PF13487">
    <property type="entry name" value="HD_5"/>
    <property type="match status" value="1"/>
</dbReference>
<dbReference type="PANTHER" id="PTHR43155">
    <property type="entry name" value="CYCLIC DI-GMP PHOSPHODIESTERASE PA4108-RELATED"/>
    <property type="match status" value="1"/>
</dbReference>
<accession>A0AAW9NRC0</accession>
<dbReference type="RefSeq" id="WP_326122986.1">
    <property type="nucleotide sequence ID" value="NZ_JARSFG010000011.1"/>
</dbReference>
<protein>
    <submittedName>
        <fullName evidence="2">HD-GYP domain-containing protein</fullName>
        <ecNumber evidence="2">3.1.4.-</ecNumber>
    </submittedName>
</protein>
<sequence length="364" mass="40944">METTQVNVAELNVGQTIADNIFANTQFPIIYKDTKVTYEHLHILNVFNIKSIPVYQQLSGKSKATDAVESHSIQFAEKVASFEKSYANAIQQFKKEFFNWESGAKIDMTKIRGMAIPLIEQVLENRSYIFDLNSYSNPQDYLYHHCIATGLIASIMAQKLGYEKGICIQMAIAGTLADSGMAKIPARIRDKTSKLTAHEFAEIRQHPVHSYVMVKDLGALKGEMKKAIFQHHERLNGSGYPKGIKSEDISIFSQIIAVADVYHAMTSERLYSEQKATFQVIEMIKESEFGKFDIKVVNALIAIVAELPIGTRVELSNKERAEVMFINKYAPTRPLVKITSTGEIIDLATVRSFYISRVITKADD</sequence>
<dbReference type="SUPFAM" id="SSF109604">
    <property type="entry name" value="HD-domain/PDEase-like"/>
    <property type="match status" value="1"/>
</dbReference>
<dbReference type="EC" id="3.1.4.-" evidence="2"/>
<dbReference type="Proteomes" id="UP001344888">
    <property type="component" value="Unassembled WGS sequence"/>
</dbReference>
<proteinExistence type="predicted"/>
<dbReference type="PANTHER" id="PTHR43155:SF2">
    <property type="entry name" value="CYCLIC DI-GMP PHOSPHODIESTERASE PA4108"/>
    <property type="match status" value="1"/>
</dbReference>
<keyword evidence="3" id="KW-1185">Reference proteome</keyword>
<evidence type="ECO:0000259" key="1">
    <source>
        <dbReference type="PROSITE" id="PS51832"/>
    </source>
</evidence>
<dbReference type="PROSITE" id="PS51832">
    <property type="entry name" value="HD_GYP"/>
    <property type="match status" value="1"/>
</dbReference>
<dbReference type="InterPro" id="IPR037522">
    <property type="entry name" value="HD_GYP_dom"/>
</dbReference>
<feature type="domain" description="HD-GYP" evidence="1">
    <location>
        <begin position="120"/>
        <end position="316"/>
    </location>
</feature>
<dbReference type="AlphaFoldDB" id="A0AAW9NRC0"/>
<dbReference type="SMART" id="SM00471">
    <property type="entry name" value="HDc"/>
    <property type="match status" value="1"/>
</dbReference>
<keyword evidence="2" id="KW-0378">Hydrolase</keyword>
<dbReference type="GO" id="GO:0016787">
    <property type="term" value="F:hydrolase activity"/>
    <property type="evidence" value="ECO:0007669"/>
    <property type="project" value="UniProtKB-KW"/>
</dbReference>